<name>A0A6J6E7W8_9ZZZZ</name>
<dbReference type="InterPro" id="IPR007267">
    <property type="entry name" value="GtrA_DPMS_TM"/>
</dbReference>
<feature type="domain" description="GtrA/DPMS transmembrane" evidence="7">
    <location>
        <begin position="14"/>
        <end position="139"/>
    </location>
</feature>
<proteinExistence type="inferred from homology"/>
<evidence type="ECO:0000256" key="3">
    <source>
        <dbReference type="ARBA" id="ARBA00022692"/>
    </source>
</evidence>
<feature type="transmembrane region" description="Helical" evidence="6">
    <location>
        <begin position="83"/>
        <end position="106"/>
    </location>
</feature>
<sequence length="150" mass="16760">MLRRLINARFELMKFGTVGGIAYIVNLLLFNLLVHFPFSPLDDRPVTGSLIAGIVSILIAYFGNRFWTWRERPRRAMSREIALFFIINGIGIAIASGVLYISRYVLGFESAFADNIAANVIGVGIGTIFRFLSYRIWVFPKALPTAKAVG</sequence>
<evidence type="ECO:0000256" key="5">
    <source>
        <dbReference type="ARBA" id="ARBA00023136"/>
    </source>
</evidence>
<feature type="transmembrane region" description="Helical" evidence="6">
    <location>
        <begin position="112"/>
        <end position="132"/>
    </location>
</feature>
<organism evidence="8">
    <name type="scientific">freshwater metagenome</name>
    <dbReference type="NCBI Taxonomy" id="449393"/>
    <lineage>
        <taxon>unclassified sequences</taxon>
        <taxon>metagenomes</taxon>
        <taxon>ecological metagenomes</taxon>
    </lineage>
</organism>
<dbReference type="PANTHER" id="PTHR38459">
    <property type="entry name" value="PROPHAGE BACTOPRENOL-LINKED GLUCOSE TRANSLOCASE HOMOLOG"/>
    <property type="match status" value="1"/>
</dbReference>
<dbReference type="InterPro" id="IPR051401">
    <property type="entry name" value="GtrA_CellWall_Glycosyl"/>
</dbReference>
<evidence type="ECO:0000256" key="4">
    <source>
        <dbReference type="ARBA" id="ARBA00022989"/>
    </source>
</evidence>
<dbReference type="Pfam" id="PF04138">
    <property type="entry name" value="GtrA_DPMS_TM"/>
    <property type="match status" value="1"/>
</dbReference>
<protein>
    <submittedName>
        <fullName evidence="8">Unannotated protein</fullName>
    </submittedName>
</protein>
<dbReference type="PANTHER" id="PTHR38459:SF1">
    <property type="entry name" value="PROPHAGE BACTOPRENOL-LINKED GLUCOSE TRANSLOCASE HOMOLOG"/>
    <property type="match status" value="1"/>
</dbReference>
<comment type="similarity">
    <text evidence="2">Belongs to the GtrA family.</text>
</comment>
<dbReference type="AlphaFoldDB" id="A0A6J6E7W8"/>
<keyword evidence="5 6" id="KW-0472">Membrane</keyword>
<keyword evidence="3 6" id="KW-0812">Transmembrane</keyword>
<feature type="transmembrane region" description="Helical" evidence="6">
    <location>
        <begin position="46"/>
        <end position="63"/>
    </location>
</feature>
<evidence type="ECO:0000256" key="2">
    <source>
        <dbReference type="ARBA" id="ARBA00009399"/>
    </source>
</evidence>
<comment type="subcellular location">
    <subcellularLocation>
        <location evidence="1">Membrane</location>
        <topology evidence="1">Multi-pass membrane protein</topology>
    </subcellularLocation>
</comment>
<dbReference type="GO" id="GO:0005886">
    <property type="term" value="C:plasma membrane"/>
    <property type="evidence" value="ECO:0007669"/>
    <property type="project" value="TreeGrafter"/>
</dbReference>
<accession>A0A6J6E7W8</accession>
<gene>
    <name evidence="8" type="ORF">UFOPK1650_00625</name>
</gene>
<keyword evidence="4 6" id="KW-1133">Transmembrane helix</keyword>
<reference evidence="8" key="1">
    <citation type="submission" date="2020-05" db="EMBL/GenBank/DDBJ databases">
        <authorList>
            <person name="Chiriac C."/>
            <person name="Salcher M."/>
            <person name="Ghai R."/>
            <person name="Kavagutti S V."/>
        </authorList>
    </citation>
    <scope>NUCLEOTIDE SEQUENCE</scope>
</reference>
<evidence type="ECO:0000256" key="6">
    <source>
        <dbReference type="SAM" id="Phobius"/>
    </source>
</evidence>
<dbReference type="EMBL" id="CAEZTJ010000080">
    <property type="protein sequence ID" value="CAB4569438.1"/>
    <property type="molecule type" value="Genomic_DNA"/>
</dbReference>
<evidence type="ECO:0000259" key="7">
    <source>
        <dbReference type="Pfam" id="PF04138"/>
    </source>
</evidence>
<evidence type="ECO:0000256" key="1">
    <source>
        <dbReference type="ARBA" id="ARBA00004141"/>
    </source>
</evidence>
<dbReference type="GO" id="GO:0000271">
    <property type="term" value="P:polysaccharide biosynthetic process"/>
    <property type="evidence" value="ECO:0007669"/>
    <property type="project" value="InterPro"/>
</dbReference>
<feature type="transmembrane region" description="Helical" evidence="6">
    <location>
        <begin position="12"/>
        <end position="34"/>
    </location>
</feature>
<evidence type="ECO:0000313" key="8">
    <source>
        <dbReference type="EMBL" id="CAB4569438.1"/>
    </source>
</evidence>